<dbReference type="AlphaFoldDB" id="A0ABD0Q728"/>
<protein>
    <recommendedName>
        <fullName evidence="3">Fibronectin type-III domain-containing protein</fullName>
    </recommendedName>
</protein>
<keyword evidence="2" id="KW-1185">Reference proteome</keyword>
<name>A0ABD0Q728_CIRMR</name>
<evidence type="ECO:0000313" key="2">
    <source>
        <dbReference type="Proteomes" id="UP001529510"/>
    </source>
</evidence>
<dbReference type="Proteomes" id="UP001529510">
    <property type="component" value="Unassembled WGS sequence"/>
</dbReference>
<proteinExistence type="predicted"/>
<sequence length="55" mass="5935">MGTSLVSLPEGNGLMKSIPVNHQPPIKLAGLVAGAKYRLRVYSHEHNSISSDYVT</sequence>
<comment type="caution">
    <text evidence="1">The sequence shown here is derived from an EMBL/GenBank/DDBJ whole genome shotgun (WGS) entry which is preliminary data.</text>
</comment>
<accession>A0ABD0Q728</accession>
<gene>
    <name evidence="1" type="ORF">M9458_024173</name>
</gene>
<reference evidence="1 2" key="1">
    <citation type="submission" date="2024-05" db="EMBL/GenBank/DDBJ databases">
        <title>Genome sequencing and assembly of Indian major carp, Cirrhinus mrigala (Hamilton, 1822).</title>
        <authorList>
            <person name="Mohindra V."/>
            <person name="Chowdhury L.M."/>
            <person name="Lal K."/>
            <person name="Jena J.K."/>
        </authorList>
    </citation>
    <scope>NUCLEOTIDE SEQUENCE [LARGE SCALE GENOMIC DNA]</scope>
    <source>
        <strain evidence="1">CM1030</strain>
        <tissue evidence="1">Blood</tissue>
    </source>
</reference>
<feature type="non-terminal residue" evidence="1">
    <location>
        <position position="55"/>
    </location>
</feature>
<organism evidence="1 2">
    <name type="scientific">Cirrhinus mrigala</name>
    <name type="common">Mrigala</name>
    <dbReference type="NCBI Taxonomy" id="683832"/>
    <lineage>
        <taxon>Eukaryota</taxon>
        <taxon>Metazoa</taxon>
        <taxon>Chordata</taxon>
        <taxon>Craniata</taxon>
        <taxon>Vertebrata</taxon>
        <taxon>Euteleostomi</taxon>
        <taxon>Actinopterygii</taxon>
        <taxon>Neopterygii</taxon>
        <taxon>Teleostei</taxon>
        <taxon>Ostariophysi</taxon>
        <taxon>Cypriniformes</taxon>
        <taxon>Cyprinidae</taxon>
        <taxon>Labeoninae</taxon>
        <taxon>Labeonini</taxon>
        <taxon>Cirrhinus</taxon>
    </lineage>
</organism>
<evidence type="ECO:0000313" key="1">
    <source>
        <dbReference type="EMBL" id="KAL0181767.1"/>
    </source>
</evidence>
<dbReference type="EMBL" id="JAMKFB020000011">
    <property type="protein sequence ID" value="KAL0181767.1"/>
    <property type="molecule type" value="Genomic_DNA"/>
</dbReference>
<evidence type="ECO:0008006" key="3">
    <source>
        <dbReference type="Google" id="ProtNLM"/>
    </source>
</evidence>